<keyword evidence="1" id="KW-0812">Transmembrane</keyword>
<reference evidence="2" key="1">
    <citation type="submission" date="2011-01" db="EMBL/GenBank/DDBJ databases">
        <title>The Genome Sequence of Nematocida parisii strain ERTm3.</title>
        <authorList>
            <consortium name="The Broad Institute Genome Sequencing Platform"/>
            <consortium name="The Broad Institute Genome Sequencing Center for Infectious Disease"/>
            <person name="Cuomo C."/>
            <person name="Troemel E."/>
            <person name="Young S.K."/>
            <person name="Zeng Q."/>
            <person name="Gargeya S."/>
            <person name="Fitzgerald M."/>
            <person name="Haas B."/>
            <person name="Abouelleil A."/>
            <person name="Alvarado L."/>
            <person name="Arachchi H.M."/>
            <person name="Berlin A."/>
            <person name="Chapman S.B."/>
            <person name="Gearin G."/>
            <person name="Goldberg J."/>
            <person name="Griggs A."/>
            <person name="Gujja S."/>
            <person name="Hansen M."/>
            <person name="Heiman D."/>
            <person name="Howarth C."/>
            <person name="Larimer J."/>
            <person name="Lui A."/>
            <person name="MacDonald P.J.P."/>
            <person name="McCowen C."/>
            <person name="Montmayeur A."/>
            <person name="Murphy C."/>
            <person name="Neiman D."/>
            <person name="Pearson M."/>
            <person name="Priest M."/>
            <person name="Roberts A."/>
            <person name="Saif S."/>
            <person name="Shea T."/>
            <person name="Sisk P."/>
            <person name="Stolte C."/>
            <person name="Sykes S."/>
            <person name="Wortman J."/>
            <person name="Nusbaum C."/>
            <person name="Birren B."/>
        </authorList>
    </citation>
    <scope>NUCLEOTIDE SEQUENCE</scope>
    <source>
        <strain evidence="2">ERTm3</strain>
    </source>
</reference>
<dbReference type="AlphaFoldDB" id="I3EKB4"/>
<evidence type="ECO:0000313" key="3">
    <source>
        <dbReference type="Proteomes" id="UP000002872"/>
    </source>
</evidence>
<organism evidence="2 3">
    <name type="scientific">Nematocida parisii (strain ERTm3)</name>
    <name type="common">Nematode killer fungus</name>
    <dbReference type="NCBI Taxonomy" id="935791"/>
    <lineage>
        <taxon>Eukaryota</taxon>
        <taxon>Fungi</taxon>
        <taxon>Fungi incertae sedis</taxon>
        <taxon>Microsporidia</taxon>
        <taxon>Nematocida</taxon>
    </lineage>
</organism>
<dbReference type="HOGENOM" id="CLU_1378472_0_0_1"/>
<keyword evidence="1" id="KW-1133">Transmembrane helix</keyword>
<dbReference type="Proteomes" id="UP000002872">
    <property type="component" value="Unassembled WGS sequence"/>
</dbReference>
<proteinExistence type="predicted"/>
<dbReference type="InParanoid" id="I3EKB4"/>
<protein>
    <submittedName>
        <fullName evidence="2">Uncharacterized protein</fullName>
    </submittedName>
</protein>
<name>I3EKB4_NEMP3</name>
<dbReference type="VEuPathDB" id="MicrosporidiaDB:NEQG_00431"/>
<keyword evidence="3" id="KW-1185">Reference proteome</keyword>
<keyword evidence="1" id="KW-0472">Membrane</keyword>
<sequence length="198" mass="22564">MHDLLTNAYNNTVKCMQNILTSLKIETICTKASNIFNANMISKYGIFIIMAIIVVCIIVIVVYIKFNRSNTESTYKTDNLNAFSTSKYLHSEYDIDEKTADKFIKYNSINIDPLSGSITTNNRFFATPQKTVSKEKEPFSYSSPAISVSNNSLIDEKQFAIIIQNIKNQEDSEYSSLLENSDSENDEFDRFAMSRSKM</sequence>
<dbReference type="OrthoDB" id="10364649at2759"/>
<evidence type="ECO:0000313" key="2">
    <source>
        <dbReference type="EMBL" id="EIJ89661.1"/>
    </source>
</evidence>
<gene>
    <name evidence="2" type="ORF">NEQG_00431</name>
</gene>
<feature type="transmembrane region" description="Helical" evidence="1">
    <location>
        <begin position="44"/>
        <end position="66"/>
    </location>
</feature>
<evidence type="ECO:0000256" key="1">
    <source>
        <dbReference type="SAM" id="Phobius"/>
    </source>
</evidence>
<dbReference type="EMBL" id="GL870876">
    <property type="protein sequence ID" value="EIJ89661.1"/>
    <property type="molecule type" value="Genomic_DNA"/>
</dbReference>
<accession>I3EKB4</accession>